<feature type="transmembrane region" description="Helical" evidence="1">
    <location>
        <begin position="431"/>
        <end position="453"/>
    </location>
</feature>
<feature type="transmembrane region" description="Helical" evidence="1">
    <location>
        <begin position="527"/>
        <end position="547"/>
    </location>
</feature>
<reference evidence="2 3" key="1">
    <citation type="submission" date="2019-03" db="EMBL/GenBank/DDBJ databases">
        <title>New insights into Acidothiobacillus thiooxidans sulfur metabolism through coupled gene expression, solution geochemistry, microscopy and spectroscopy analyses.</title>
        <authorList>
            <person name="Camacho D."/>
            <person name="Frazao R."/>
            <person name="Fouillen A."/>
            <person name="Nanci A."/>
            <person name="Lang B.F."/>
            <person name="Apte S.C."/>
            <person name="Baron C."/>
            <person name="Warren L.A."/>
        </authorList>
    </citation>
    <scope>NUCLEOTIDE SEQUENCE [LARGE SCALE GENOMIC DNA]</scope>
    <source>
        <strain evidence="2 3">ATCC 19377</strain>
    </source>
</reference>
<accession>A0A543Q581</accession>
<dbReference type="Gene3D" id="3.30.70.1320">
    <property type="entry name" value="Multidrug efflux transporter AcrB pore domain like"/>
    <property type="match status" value="1"/>
</dbReference>
<feature type="transmembrane region" description="Helical" evidence="1">
    <location>
        <begin position="906"/>
        <end position="931"/>
    </location>
</feature>
<feature type="transmembrane region" description="Helical" evidence="1">
    <location>
        <begin position="854"/>
        <end position="873"/>
    </location>
</feature>
<protein>
    <submittedName>
        <fullName evidence="2">Multidrug resistance protein MdtB</fullName>
    </submittedName>
</protein>
<evidence type="ECO:0000313" key="3">
    <source>
        <dbReference type="Proteomes" id="UP000315403"/>
    </source>
</evidence>
<name>A0A543Q581_ACITH</name>
<feature type="transmembrane region" description="Helical" evidence="1">
    <location>
        <begin position="880"/>
        <end position="900"/>
    </location>
</feature>
<comment type="caution">
    <text evidence="2">The sequence shown here is derived from an EMBL/GenBank/DDBJ whole genome shotgun (WGS) entry which is preliminary data.</text>
</comment>
<dbReference type="Pfam" id="PF00873">
    <property type="entry name" value="ACR_tran"/>
    <property type="match status" value="1"/>
</dbReference>
<dbReference type="RefSeq" id="WP_142087469.1">
    <property type="nucleotide sequence ID" value="NZ_SZUV01000001.1"/>
</dbReference>
<dbReference type="AlphaFoldDB" id="A0A543Q581"/>
<dbReference type="Gene3D" id="3.30.70.1440">
    <property type="entry name" value="Multidrug efflux transporter AcrB pore domain"/>
    <property type="match status" value="1"/>
</dbReference>
<feature type="transmembrane region" description="Helical" evidence="1">
    <location>
        <begin position="983"/>
        <end position="1008"/>
    </location>
</feature>
<dbReference type="PANTHER" id="PTHR32063:SF21">
    <property type="entry name" value="MULTIDRUG RESISTANCE PROTEIN MDTB"/>
    <property type="match status" value="1"/>
</dbReference>
<feature type="transmembrane region" description="Helical" evidence="1">
    <location>
        <begin position="388"/>
        <end position="410"/>
    </location>
</feature>
<dbReference type="SUPFAM" id="SSF82866">
    <property type="entry name" value="Multidrug efflux transporter AcrB transmembrane domain"/>
    <property type="match status" value="2"/>
</dbReference>
<organism evidence="2 3">
    <name type="scientific">Acidithiobacillus thiooxidans ATCC 19377</name>
    <dbReference type="NCBI Taxonomy" id="637390"/>
    <lineage>
        <taxon>Bacteria</taxon>
        <taxon>Pseudomonadati</taxon>
        <taxon>Pseudomonadota</taxon>
        <taxon>Acidithiobacillia</taxon>
        <taxon>Acidithiobacillales</taxon>
        <taxon>Acidithiobacillaceae</taxon>
        <taxon>Acidithiobacillus</taxon>
    </lineage>
</organism>
<dbReference type="GO" id="GO:0005886">
    <property type="term" value="C:plasma membrane"/>
    <property type="evidence" value="ECO:0007669"/>
    <property type="project" value="TreeGrafter"/>
</dbReference>
<keyword evidence="1" id="KW-0812">Transmembrane</keyword>
<feature type="transmembrane region" description="Helical" evidence="1">
    <location>
        <begin position="952"/>
        <end position="971"/>
    </location>
</feature>
<dbReference type="Gene3D" id="3.30.70.1430">
    <property type="entry name" value="Multidrug efflux transporter AcrB pore domain"/>
    <property type="match status" value="2"/>
</dbReference>
<keyword evidence="1" id="KW-0472">Membrane</keyword>
<dbReference type="Proteomes" id="UP000315403">
    <property type="component" value="Unassembled WGS sequence"/>
</dbReference>
<gene>
    <name evidence="2" type="primary">mdtB_1</name>
    <name evidence="2" type="ORF">DLNHIDIE_01353</name>
</gene>
<evidence type="ECO:0000256" key="1">
    <source>
        <dbReference type="SAM" id="Phobius"/>
    </source>
</evidence>
<dbReference type="PRINTS" id="PR00702">
    <property type="entry name" value="ACRIFLAVINRP"/>
</dbReference>
<dbReference type="InterPro" id="IPR027463">
    <property type="entry name" value="AcrB_DN_DC_subdom"/>
</dbReference>
<dbReference type="PANTHER" id="PTHR32063">
    <property type="match status" value="1"/>
</dbReference>
<feature type="transmembrane region" description="Helical" evidence="1">
    <location>
        <begin position="459"/>
        <end position="482"/>
    </location>
</feature>
<evidence type="ECO:0000313" key="2">
    <source>
        <dbReference type="EMBL" id="TQN51480.1"/>
    </source>
</evidence>
<keyword evidence="1" id="KW-1133">Transmembrane helix</keyword>
<feature type="transmembrane region" description="Helical" evidence="1">
    <location>
        <begin position="334"/>
        <end position="353"/>
    </location>
</feature>
<sequence>MNLSEPFIRRPVATTVLALAIVILGIFGYLQLPSALLPNVSFPTVLVTASLPGASPQTMSSAVATPLERQFSSIPGLTAMSSTSQNGSTRIILQFSLSESAAEATQDVSDAVSQAEHFLPPGMPEPPLVKNINPTATPIMYIGLSAANMPLYDLDKYAETKVATSLSTVPGVADVEVFGAQTYAVRIYANPFALAARGLSLNTVESAIKSANVDLPEGTLEGGKVNFAAQVHGQLHTAKAFNHLILAYAGGQPIPLSAVAKAQNSTQYNLQKTWINGSPGIVLAVVRQPGSNTVAISQGIRKMLPSLMASAPGGAQLSVVFDNADYISAAIEDVVFTLLLASLLVAGVMWLFLRRATATLIGALAIPLSLLATFLVMMLLGYSLNTLTLLALTLSVGFVVDDAVVMLENINRHLERGTSAMQAALDGSREISFTVMAMTLSLAIIFLPLILMGGFIGHLFAAFGVTIAVVILLSGLIALTVTPMLASRFLHRGAAEDRDQQSRFERGFSRSRDFYIRSLRKALQHRNWLLGVAGLMLLGSVGLALIVPKSFIPNENNGSFFASIQYPTGMSFAELAAEQKKIEAVVLRNSSVQSVISSAGQGAGAFGGSNSGRLIVRLKSGDSGKTDAVIASLRQATRQFSNTEIFFQQPAAIQVGPISSNAQYQYVLQGQDWNTLDTATHNLVSALRKNTLIQSANSDLQTNNPQVSITINRPRAIAMGVTAQSIEQTLALAYGGQEVGTIYGNSNQYEVIFELSPKYQQNINALSSLSVPGSSGTLVPLSAVANFAYDAGPLSLEQYNGLPSTTISFNLAPGASLGTVTKEVDATAQQILPAGVTGEFGGSASTFESAFSSLPLLLVATILLIYVVLAILYEHFLHPFTILSALPLAGFGALLSLLVFHQPLDLYSFVGIIMLMGLVKKNGIILVDFAVSRRREGESALEAIVDACAVRYRPIMMTTFAAILGVLPIAIGLGAGSGSRVPLGVAVVGGLVFSQFLTLYITPAFYLWMESFGDQVKRWLGMQAPEKVSALSPSPESSTPKL</sequence>
<proteinExistence type="predicted"/>
<dbReference type="Gene3D" id="1.20.1640.10">
    <property type="entry name" value="Multidrug efflux transporter AcrB transmembrane domain"/>
    <property type="match status" value="2"/>
</dbReference>
<feature type="transmembrane region" description="Helical" evidence="1">
    <location>
        <begin position="360"/>
        <end position="382"/>
    </location>
</feature>
<feature type="transmembrane region" description="Helical" evidence="1">
    <location>
        <begin position="12"/>
        <end position="32"/>
    </location>
</feature>
<dbReference type="Gene3D" id="3.30.2090.10">
    <property type="entry name" value="Multidrug efflux transporter AcrB TolC docking domain, DN and DC subdomains"/>
    <property type="match status" value="2"/>
</dbReference>
<dbReference type="InterPro" id="IPR001036">
    <property type="entry name" value="Acrflvin-R"/>
</dbReference>
<dbReference type="GO" id="GO:0042910">
    <property type="term" value="F:xenobiotic transmembrane transporter activity"/>
    <property type="evidence" value="ECO:0007669"/>
    <property type="project" value="TreeGrafter"/>
</dbReference>
<dbReference type="EMBL" id="SZUV01000001">
    <property type="protein sequence ID" value="TQN51480.1"/>
    <property type="molecule type" value="Genomic_DNA"/>
</dbReference>
<dbReference type="SUPFAM" id="SSF82714">
    <property type="entry name" value="Multidrug efflux transporter AcrB TolC docking domain, DN and DC subdomains"/>
    <property type="match status" value="2"/>
</dbReference>
<dbReference type="SUPFAM" id="SSF82693">
    <property type="entry name" value="Multidrug efflux transporter AcrB pore domain, PN1, PN2, PC1 and PC2 subdomains"/>
    <property type="match status" value="3"/>
</dbReference>